<dbReference type="AlphaFoldDB" id="A0A8T2KGI8"/>
<name>A0A8T2KGI8_9PIPI</name>
<comment type="caution">
    <text evidence="2">The sequence shown here is derived from an EMBL/GenBank/DDBJ whole genome shotgun (WGS) entry which is preliminary data.</text>
</comment>
<evidence type="ECO:0000313" key="3">
    <source>
        <dbReference type="Proteomes" id="UP000812440"/>
    </source>
</evidence>
<accession>A0A8T2KGI8</accession>
<protein>
    <submittedName>
        <fullName evidence="2">Uncharacterized protein</fullName>
    </submittedName>
</protein>
<gene>
    <name evidence="2" type="ORF">GDO86_000380</name>
</gene>
<feature type="transmembrane region" description="Helical" evidence="1">
    <location>
        <begin position="40"/>
        <end position="58"/>
    </location>
</feature>
<reference evidence="2" key="1">
    <citation type="thesis" date="2020" institute="ProQuest LLC" country="789 East Eisenhower Parkway, Ann Arbor, MI, USA">
        <title>Comparative Genomics and Chromosome Evolution.</title>
        <authorList>
            <person name="Mudd A.B."/>
        </authorList>
    </citation>
    <scope>NUCLEOTIDE SEQUENCE</scope>
    <source>
        <strain evidence="2">Female2</strain>
        <tissue evidence="2">Blood</tissue>
    </source>
</reference>
<dbReference type="Proteomes" id="UP000812440">
    <property type="component" value="Chromosome 1"/>
</dbReference>
<dbReference type="EMBL" id="JAACNH010000001">
    <property type="protein sequence ID" value="KAG8453731.1"/>
    <property type="molecule type" value="Genomic_DNA"/>
</dbReference>
<evidence type="ECO:0000313" key="2">
    <source>
        <dbReference type="EMBL" id="KAG8453731.1"/>
    </source>
</evidence>
<keyword evidence="3" id="KW-1185">Reference proteome</keyword>
<evidence type="ECO:0000256" key="1">
    <source>
        <dbReference type="SAM" id="Phobius"/>
    </source>
</evidence>
<proteinExistence type="predicted"/>
<keyword evidence="1" id="KW-1133">Transmembrane helix</keyword>
<sequence length="102" mass="11306">MLGNVVLSYPLLSLVGCFPCVWPLQRLVIHIGLGLERSGGLFPVLRCPVVLLCVLLLVRCVCSPSFPFCCPPLLVWGLVCWTHVELLHMRHLGFVRAPCKSP</sequence>
<keyword evidence="1" id="KW-0472">Membrane</keyword>
<feature type="transmembrane region" description="Helical" evidence="1">
    <location>
        <begin position="6"/>
        <end position="28"/>
    </location>
</feature>
<organism evidence="2 3">
    <name type="scientific">Hymenochirus boettgeri</name>
    <name type="common">Congo dwarf clawed frog</name>
    <dbReference type="NCBI Taxonomy" id="247094"/>
    <lineage>
        <taxon>Eukaryota</taxon>
        <taxon>Metazoa</taxon>
        <taxon>Chordata</taxon>
        <taxon>Craniata</taxon>
        <taxon>Vertebrata</taxon>
        <taxon>Euteleostomi</taxon>
        <taxon>Amphibia</taxon>
        <taxon>Batrachia</taxon>
        <taxon>Anura</taxon>
        <taxon>Pipoidea</taxon>
        <taxon>Pipidae</taxon>
        <taxon>Pipinae</taxon>
        <taxon>Hymenochirus</taxon>
    </lineage>
</organism>
<keyword evidence="1" id="KW-0812">Transmembrane</keyword>